<keyword evidence="3" id="KW-1185">Reference proteome</keyword>
<dbReference type="EMBL" id="KL142393">
    <property type="protein sequence ID" value="KDR71271.1"/>
    <property type="molecule type" value="Genomic_DNA"/>
</dbReference>
<evidence type="ECO:0000256" key="1">
    <source>
        <dbReference type="SAM" id="MobiDB-lite"/>
    </source>
</evidence>
<evidence type="ECO:0000313" key="2">
    <source>
        <dbReference type="EMBL" id="KDR71271.1"/>
    </source>
</evidence>
<feature type="region of interest" description="Disordered" evidence="1">
    <location>
        <begin position="1"/>
        <end position="20"/>
    </location>
</feature>
<reference evidence="3" key="1">
    <citation type="journal article" date="2014" name="Proc. Natl. Acad. Sci. U.S.A.">
        <title>Extensive sampling of basidiomycete genomes demonstrates inadequacy of the white-rot/brown-rot paradigm for wood decay fungi.</title>
        <authorList>
            <person name="Riley R."/>
            <person name="Salamov A.A."/>
            <person name="Brown D.W."/>
            <person name="Nagy L.G."/>
            <person name="Floudas D."/>
            <person name="Held B.W."/>
            <person name="Levasseur A."/>
            <person name="Lombard V."/>
            <person name="Morin E."/>
            <person name="Otillar R."/>
            <person name="Lindquist E.A."/>
            <person name="Sun H."/>
            <person name="LaButti K.M."/>
            <person name="Schmutz J."/>
            <person name="Jabbour D."/>
            <person name="Luo H."/>
            <person name="Baker S.E."/>
            <person name="Pisabarro A.G."/>
            <person name="Walton J.D."/>
            <person name="Blanchette R.A."/>
            <person name="Henrissat B."/>
            <person name="Martin F."/>
            <person name="Cullen D."/>
            <person name="Hibbett D.S."/>
            <person name="Grigoriev I.V."/>
        </authorList>
    </citation>
    <scope>NUCLEOTIDE SEQUENCE [LARGE SCALE GENOMIC DNA]</scope>
    <source>
        <strain evidence="3">CBS 339.88</strain>
    </source>
</reference>
<evidence type="ECO:0000313" key="3">
    <source>
        <dbReference type="Proteomes" id="UP000027222"/>
    </source>
</evidence>
<dbReference type="Proteomes" id="UP000027222">
    <property type="component" value="Unassembled WGS sequence"/>
</dbReference>
<protein>
    <submittedName>
        <fullName evidence="2">Uncharacterized protein</fullName>
    </submittedName>
</protein>
<feature type="compositionally biased region" description="Acidic residues" evidence="1">
    <location>
        <begin position="9"/>
        <end position="18"/>
    </location>
</feature>
<dbReference type="HOGENOM" id="CLU_1081995_0_0_1"/>
<gene>
    <name evidence="2" type="ORF">GALMADRAFT_143967</name>
</gene>
<dbReference type="AlphaFoldDB" id="A0A067SK42"/>
<sequence length="257" mass="28547">MDQAKREEGEDEDEDEDEQLNRRTGWLAGRHLLPSSDEFTAFAFCVPFPSQRFRSPSSLALSGRFCSQPFTTLSPWFTRPEEHALDYPNGYWWDDARAVVVCSSSSPTTTSPRPFGPKVLLWLGDEDGGREWLQAQVDMGPYIVASRGGLLHAMEQLVALCIRLSLSTTANWQDLVSILSSTFSLLFSINVTSAHPQYWGSISCLSFTCSSSTSNCTLNSPPAHPSKHSAVDELSRRHGDAAPVHLNFDFNEDLPNT</sequence>
<accession>A0A067SK42</accession>
<proteinExistence type="predicted"/>
<name>A0A067SK42_GALM3</name>
<organism evidence="2 3">
    <name type="scientific">Galerina marginata (strain CBS 339.88)</name>
    <dbReference type="NCBI Taxonomy" id="685588"/>
    <lineage>
        <taxon>Eukaryota</taxon>
        <taxon>Fungi</taxon>
        <taxon>Dikarya</taxon>
        <taxon>Basidiomycota</taxon>
        <taxon>Agaricomycotina</taxon>
        <taxon>Agaricomycetes</taxon>
        <taxon>Agaricomycetidae</taxon>
        <taxon>Agaricales</taxon>
        <taxon>Agaricineae</taxon>
        <taxon>Strophariaceae</taxon>
        <taxon>Galerina</taxon>
    </lineage>
</organism>